<accession>A0AA40DW54</accession>
<dbReference type="EMBL" id="JAUIRO010000004">
    <property type="protein sequence ID" value="KAK0718549.1"/>
    <property type="molecule type" value="Genomic_DNA"/>
</dbReference>
<dbReference type="GeneID" id="85329930"/>
<reference evidence="2" key="1">
    <citation type="submission" date="2023-06" db="EMBL/GenBank/DDBJ databases">
        <title>Genome-scale phylogeny and comparative genomics of the fungal order Sordariales.</title>
        <authorList>
            <consortium name="Lawrence Berkeley National Laboratory"/>
            <person name="Hensen N."/>
            <person name="Bonometti L."/>
            <person name="Westerberg I."/>
            <person name="Brannstrom I.O."/>
            <person name="Guillou S."/>
            <person name="Cros-Aarteil S."/>
            <person name="Calhoun S."/>
            <person name="Haridas S."/>
            <person name="Kuo A."/>
            <person name="Mondo S."/>
            <person name="Pangilinan J."/>
            <person name="Riley R."/>
            <person name="LaButti K."/>
            <person name="Andreopoulos B."/>
            <person name="Lipzen A."/>
            <person name="Chen C."/>
            <person name="Yanf M."/>
            <person name="Daum C."/>
            <person name="Ng V."/>
            <person name="Clum A."/>
            <person name="Steindorff A."/>
            <person name="Ohm R."/>
            <person name="Martin F."/>
            <person name="Silar P."/>
            <person name="Natvig D."/>
            <person name="Lalanne C."/>
            <person name="Gautier V."/>
            <person name="Ament-velasquez S.L."/>
            <person name="Kruys A."/>
            <person name="Hutchinson M.I."/>
            <person name="Powell A.J."/>
            <person name="Barry K."/>
            <person name="Miller A.N."/>
            <person name="Grigoriev I.V."/>
            <person name="Debuchy R."/>
            <person name="Gladieux P."/>
            <person name="Thoren M.H."/>
            <person name="Johannesson H."/>
        </authorList>
    </citation>
    <scope>NUCLEOTIDE SEQUENCE</scope>
    <source>
        <strain evidence="2">SMH2392-1A</strain>
    </source>
</reference>
<feature type="region of interest" description="Disordered" evidence="1">
    <location>
        <begin position="83"/>
        <end position="106"/>
    </location>
</feature>
<proteinExistence type="predicted"/>
<gene>
    <name evidence="2" type="ORF">B0T26DRAFT_778799</name>
</gene>
<dbReference type="AlphaFoldDB" id="A0AA40DW54"/>
<protein>
    <submittedName>
        <fullName evidence="2">Uncharacterized protein</fullName>
    </submittedName>
</protein>
<sequence>MHSLKLNVSFSLIIITISRHHQHRSQFTRHHRHSYILHTSNYFLPDNFKPLTTSFSTNTTNTTPSHSQPLFYQHHQHNSKPLTTPFFTNTTNSSPPATTSSNHIQQPHPATTMQYSTLFLSALAASGAIAAPQGRSAADKQVRVILSDLAETGSQTVFNEAPHVSGRPTQSGPFKTVEIAVGSGITNQALRCQVLDDKSQPIIGVRGAAVDVTFGDAGKGAWTFRTPSLVSAIVCDDGFKSLGAAATEIRVVLANQAAELGSQTVFADSGARQQKPPVGSDGPFQTVELRLGPLVDPALRCQITDPAGKPITVVRGQAVATTFGDADKGEWTLQTQSEVDNIICDPAF</sequence>
<keyword evidence="3" id="KW-1185">Reference proteome</keyword>
<evidence type="ECO:0000313" key="2">
    <source>
        <dbReference type="EMBL" id="KAK0718549.1"/>
    </source>
</evidence>
<dbReference type="Proteomes" id="UP001172101">
    <property type="component" value="Unassembled WGS sequence"/>
</dbReference>
<organism evidence="2 3">
    <name type="scientific">Lasiosphaeria miniovina</name>
    <dbReference type="NCBI Taxonomy" id="1954250"/>
    <lineage>
        <taxon>Eukaryota</taxon>
        <taxon>Fungi</taxon>
        <taxon>Dikarya</taxon>
        <taxon>Ascomycota</taxon>
        <taxon>Pezizomycotina</taxon>
        <taxon>Sordariomycetes</taxon>
        <taxon>Sordariomycetidae</taxon>
        <taxon>Sordariales</taxon>
        <taxon>Lasiosphaeriaceae</taxon>
        <taxon>Lasiosphaeria</taxon>
    </lineage>
</organism>
<name>A0AA40DW54_9PEZI</name>
<dbReference type="RefSeq" id="XP_060297342.1">
    <property type="nucleotide sequence ID" value="XM_060446660.1"/>
</dbReference>
<evidence type="ECO:0000256" key="1">
    <source>
        <dbReference type="SAM" id="MobiDB-lite"/>
    </source>
</evidence>
<evidence type="ECO:0000313" key="3">
    <source>
        <dbReference type="Proteomes" id="UP001172101"/>
    </source>
</evidence>
<feature type="compositionally biased region" description="Low complexity" evidence="1">
    <location>
        <begin position="83"/>
        <end position="102"/>
    </location>
</feature>
<comment type="caution">
    <text evidence="2">The sequence shown here is derived from an EMBL/GenBank/DDBJ whole genome shotgun (WGS) entry which is preliminary data.</text>
</comment>